<dbReference type="Pfam" id="PF17922">
    <property type="entry name" value="TetR_C_17"/>
    <property type="match status" value="1"/>
</dbReference>
<dbReference type="SUPFAM" id="SSF48498">
    <property type="entry name" value="Tetracyclin repressor-like, C-terminal domain"/>
    <property type="match status" value="1"/>
</dbReference>
<dbReference type="GO" id="GO:0003677">
    <property type="term" value="F:DNA binding"/>
    <property type="evidence" value="ECO:0007669"/>
    <property type="project" value="UniProtKB-UniRule"/>
</dbReference>
<evidence type="ECO:0000313" key="6">
    <source>
        <dbReference type="EMBL" id="PWJ29054.1"/>
    </source>
</evidence>
<dbReference type="SUPFAM" id="SSF46689">
    <property type="entry name" value="Homeodomain-like"/>
    <property type="match status" value="1"/>
</dbReference>
<keyword evidence="7" id="KW-1185">Reference proteome</keyword>
<dbReference type="PANTHER" id="PTHR47506:SF1">
    <property type="entry name" value="HTH-TYPE TRANSCRIPTIONAL REGULATOR YJDC"/>
    <property type="match status" value="1"/>
</dbReference>
<organism evidence="6 7">
    <name type="scientific">Faecalicatena orotica</name>
    <dbReference type="NCBI Taxonomy" id="1544"/>
    <lineage>
        <taxon>Bacteria</taxon>
        <taxon>Bacillati</taxon>
        <taxon>Bacillota</taxon>
        <taxon>Clostridia</taxon>
        <taxon>Lachnospirales</taxon>
        <taxon>Lachnospiraceae</taxon>
        <taxon>Faecalicatena</taxon>
    </lineage>
</organism>
<gene>
    <name evidence="6" type="ORF">A8806_107203</name>
</gene>
<evidence type="ECO:0000259" key="5">
    <source>
        <dbReference type="PROSITE" id="PS50977"/>
    </source>
</evidence>
<dbReference type="InterPro" id="IPR001647">
    <property type="entry name" value="HTH_TetR"/>
</dbReference>
<dbReference type="InterPro" id="IPR036271">
    <property type="entry name" value="Tet_transcr_reg_TetR-rel_C_sf"/>
</dbReference>
<keyword evidence="2 4" id="KW-0238">DNA-binding</keyword>
<dbReference type="InterPro" id="IPR041612">
    <property type="entry name" value="YfiR_C"/>
</dbReference>
<evidence type="ECO:0000256" key="2">
    <source>
        <dbReference type="ARBA" id="ARBA00023125"/>
    </source>
</evidence>
<feature type="domain" description="HTH tetR-type" evidence="5">
    <location>
        <begin position="6"/>
        <end position="66"/>
    </location>
</feature>
<dbReference type="PANTHER" id="PTHR47506">
    <property type="entry name" value="TRANSCRIPTIONAL REGULATORY PROTEIN"/>
    <property type="match status" value="1"/>
</dbReference>
<evidence type="ECO:0000256" key="1">
    <source>
        <dbReference type="ARBA" id="ARBA00023015"/>
    </source>
</evidence>
<feature type="DNA-binding region" description="H-T-H motif" evidence="4">
    <location>
        <begin position="29"/>
        <end position="48"/>
    </location>
</feature>
<dbReference type="PROSITE" id="PS50977">
    <property type="entry name" value="HTH_TETR_2"/>
    <property type="match status" value="1"/>
</dbReference>
<name>A0A2Y9BE56_9FIRM</name>
<dbReference type="RefSeq" id="WP_109731587.1">
    <property type="nucleotide sequence ID" value="NZ_BAAACK010000011.1"/>
</dbReference>
<keyword evidence="1" id="KW-0805">Transcription regulation</keyword>
<dbReference type="Pfam" id="PF00440">
    <property type="entry name" value="TetR_N"/>
    <property type="match status" value="1"/>
</dbReference>
<dbReference type="AlphaFoldDB" id="A0A2Y9BE56"/>
<dbReference type="EMBL" id="QGDL01000007">
    <property type="protein sequence ID" value="PWJ29054.1"/>
    <property type="molecule type" value="Genomic_DNA"/>
</dbReference>
<evidence type="ECO:0000256" key="4">
    <source>
        <dbReference type="PROSITE-ProRule" id="PRU00335"/>
    </source>
</evidence>
<sequence length="197" mass="22642">MNKKGEATRQTIKEKAYLLFAEKGFKEVTMKDICEATGLSRGGLYCHYTGTGQIFSEIIHDLMSRQDQDFQERLNSGISAVTILDEVLNRYQIEMTDSAASLSVAIFEYFSMQEHGTKENSIYEQYLLSSEMWQSLIQYGIDRKEFYPADVRAVIDLLLFSYQGVRMYSCLMPIDETIPSRILGEIRKILVIPKEDV</sequence>
<protein>
    <submittedName>
        <fullName evidence="6">TetR family transcriptional regulator</fullName>
    </submittedName>
</protein>
<dbReference type="Gene3D" id="1.10.10.60">
    <property type="entry name" value="Homeodomain-like"/>
    <property type="match status" value="1"/>
</dbReference>
<dbReference type="InterPro" id="IPR009057">
    <property type="entry name" value="Homeodomain-like_sf"/>
</dbReference>
<reference evidence="6 7" key="1">
    <citation type="submission" date="2018-05" db="EMBL/GenBank/DDBJ databases">
        <title>The Hungate 1000. A catalogue of reference genomes from the rumen microbiome.</title>
        <authorList>
            <person name="Kelly W."/>
        </authorList>
    </citation>
    <scope>NUCLEOTIDE SEQUENCE [LARGE SCALE GENOMIC DNA]</scope>
    <source>
        <strain evidence="6 7">NLAE-zl-C242</strain>
    </source>
</reference>
<proteinExistence type="predicted"/>
<accession>A0A2Y9BE56</accession>
<comment type="caution">
    <text evidence="6">The sequence shown here is derived from an EMBL/GenBank/DDBJ whole genome shotgun (WGS) entry which is preliminary data.</text>
</comment>
<evidence type="ECO:0000313" key="7">
    <source>
        <dbReference type="Proteomes" id="UP000245845"/>
    </source>
</evidence>
<dbReference type="Proteomes" id="UP000245845">
    <property type="component" value="Unassembled WGS sequence"/>
</dbReference>
<keyword evidence="3" id="KW-0804">Transcription</keyword>
<dbReference type="OrthoDB" id="9814703at2"/>
<evidence type="ECO:0000256" key="3">
    <source>
        <dbReference type="ARBA" id="ARBA00023163"/>
    </source>
</evidence>
<dbReference type="Gene3D" id="1.10.357.10">
    <property type="entry name" value="Tetracycline Repressor, domain 2"/>
    <property type="match status" value="1"/>
</dbReference>